<keyword evidence="4" id="KW-0624">Polysaccharide degradation</keyword>
<name>A0A3D9ZVI6_9ACTN</name>
<keyword evidence="4" id="KW-0146">Chitin degradation</keyword>
<comment type="similarity">
    <text evidence="7">Belongs to the glycosyl hydrolase 18 family.</text>
</comment>
<dbReference type="Pfam" id="PF00704">
    <property type="entry name" value="Glyco_hydro_18"/>
    <property type="match status" value="1"/>
</dbReference>
<evidence type="ECO:0000256" key="1">
    <source>
        <dbReference type="ARBA" id="ARBA00000822"/>
    </source>
</evidence>
<feature type="chain" id="PRO_5039321305" description="chitinase" evidence="8">
    <location>
        <begin position="21"/>
        <end position="367"/>
    </location>
</feature>
<dbReference type="Gene3D" id="3.10.50.10">
    <property type="match status" value="1"/>
</dbReference>
<dbReference type="EMBL" id="QUMQ01000001">
    <property type="protein sequence ID" value="REG01216.1"/>
    <property type="molecule type" value="Genomic_DNA"/>
</dbReference>
<dbReference type="GO" id="GO:0008061">
    <property type="term" value="F:chitin binding"/>
    <property type="evidence" value="ECO:0007669"/>
    <property type="project" value="InterPro"/>
</dbReference>
<evidence type="ECO:0000256" key="5">
    <source>
        <dbReference type="ARBA" id="ARBA00023295"/>
    </source>
</evidence>
<protein>
    <recommendedName>
        <fullName evidence="2">chitinase</fullName>
        <ecNumber evidence="2">3.2.1.14</ecNumber>
    </recommendedName>
</protein>
<dbReference type="PANTHER" id="PTHR11177">
    <property type="entry name" value="CHITINASE"/>
    <property type="match status" value="1"/>
</dbReference>
<evidence type="ECO:0000256" key="4">
    <source>
        <dbReference type="ARBA" id="ARBA00023024"/>
    </source>
</evidence>
<dbReference type="GO" id="GO:0008843">
    <property type="term" value="F:endochitinase activity"/>
    <property type="evidence" value="ECO:0007669"/>
    <property type="project" value="UniProtKB-EC"/>
</dbReference>
<evidence type="ECO:0000313" key="10">
    <source>
        <dbReference type="EMBL" id="REG01216.1"/>
    </source>
</evidence>
<sequence>MRHRAVTAAAVIATLLGVLAGCGAGSQQPPAAPEAAPLVVGYLTAWGSGDRIKDVERSGAADVLTHLVYAFGSVAGGRCAGGQEAVFAELRDLKARHPKLKLIWSFGGWNGSAGFTEAAKDPAAFAASCRDLVDDPRWTGVFDGIDIDWEYPNACGRSCDHSGPDALAALTEALRAAFGPDRLVTAAVTGESGTAGKADYARAVRSLDWAMVMSYDYFGTGSPRGPTAAHSPLTAYPGIPRTSSTAEAAVAAYTGMGIPARKLLLGIGFYGRGWTGVAQPEPGAAATGLPKPRDYRVLRETCPPTGTVGGTAYAQCGDEWWAYDTPETINTKMAYAREAGLGGAFAWELAGDSADGQLIKAMAAGLA</sequence>
<accession>A0A3D9ZVI6</accession>
<evidence type="ECO:0000313" key="11">
    <source>
        <dbReference type="Proteomes" id="UP000256913"/>
    </source>
</evidence>
<dbReference type="InterPro" id="IPR029070">
    <property type="entry name" value="Chitinase_insertion_sf"/>
</dbReference>
<evidence type="ECO:0000256" key="7">
    <source>
        <dbReference type="RuleBase" id="RU004453"/>
    </source>
</evidence>
<dbReference type="PROSITE" id="PS51257">
    <property type="entry name" value="PROKAR_LIPOPROTEIN"/>
    <property type="match status" value="1"/>
</dbReference>
<dbReference type="SUPFAM" id="SSF51445">
    <property type="entry name" value="(Trans)glycosidases"/>
    <property type="match status" value="1"/>
</dbReference>
<evidence type="ECO:0000256" key="2">
    <source>
        <dbReference type="ARBA" id="ARBA00012729"/>
    </source>
</evidence>
<dbReference type="PROSITE" id="PS51910">
    <property type="entry name" value="GH18_2"/>
    <property type="match status" value="1"/>
</dbReference>
<evidence type="ECO:0000256" key="6">
    <source>
        <dbReference type="RuleBase" id="RU000489"/>
    </source>
</evidence>
<dbReference type="OrthoDB" id="9775889at2"/>
<dbReference type="Proteomes" id="UP000256913">
    <property type="component" value="Unassembled WGS sequence"/>
</dbReference>
<reference evidence="10 11" key="1">
    <citation type="submission" date="2018-08" db="EMBL/GenBank/DDBJ databases">
        <title>Sequencing the genomes of 1000 actinobacteria strains.</title>
        <authorList>
            <person name="Klenk H.-P."/>
        </authorList>
    </citation>
    <scope>NUCLEOTIDE SEQUENCE [LARGE SCALE GENOMIC DNA]</scope>
    <source>
        <strain evidence="10 11">DSM 44099</strain>
    </source>
</reference>
<dbReference type="InterPro" id="IPR001223">
    <property type="entry name" value="Glyco_hydro18_cat"/>
</dbReference>
<dbReference type="AlphaFoldDB" id="A0A3D9ZVI6"/>
<keyword evidence="4" id="KW-0119">Carbohydrate metabolism</keyword>
<proteinExistence type="inferred from homology"/>
<dbReference type="InterPro" id="IPR050314">
    <property type="entry name" value="Glycosyl_Hydrlase_18"/>
</dbReference>
<dbReference type="InterPro" id="IPR017853">
    <property type="entry name" value="GH"/>
</dbReference>
<dbReference type="EC" id="3.2.1.14" evidence="2"/>
<feature type="domain" description="GH18" evidence="9">
    <location>
        <begin position="37"/>
        <end position="367"/>
    </location>
</feature>
<keyword evidence="8" id="KW-0732">Signal</keyword>
<feature type="signal peptide" evidence="8">
    <location>
        <begin position="1"/>
        <end position="20"/>
    </location>
</feature>
<dbReference type="SMART" id="SM00636">
    <property type="entry name" value="Glyco_18"/>
    <property type="match status" value="1"/>
</dbReference>
<dbReference type="PANTHER" id="PTHR11177:SF317">
    <property type="entry name" value="CHITINASE 12-RELATED"/>
    <property type="match status" value="1"/>
</dbReference>
<dbReference type="PROSITE" id="PS01095">
    <property type="entry name" value="GH18_1"/>
    <property type="match status" value="1"/>
</dbReference>
<dbReference type="Gene3D" id="3.20.20.80">
    <property type="entry name" value="Glycosidases"/>
    <property type="match status" value="1"/>
</dbReference>
<dbReference type="GO" id="GO:0005975">
    <property type="term" value="P:carbohydrate metabolic process"/>
    <property type="evidence" value="ECO:0007669"/>
    <property type="project" value="InterPro"/>
</dbReference>
<keyword evidence="11" id="KW-1185">Reference proteome</keyword>
<evidence type="ECO:0000256" key="3">
    <source>
        <dbReference type="ARBA" id="ARBA00022801"/>
    </source>
</evidence>
<dbReference type="InterPro" id="IPR011583">
    <property type="entry name" value="Chitinase_II/V-like_cat"/>
</dbReference>
<dbReference type="GO" id="GO:0006032">
    <property type="term" value="P:chitin catabolic process"/>
    <property type="evidence" value="ECO:0007669"/>
    <property type="project" value="UniProtKB-KW"/>
</dbReference>
<comment type="caution">
    <text evidence="10">The sequence shown here is derived from an EMBL/GenBank/DDBJ whole genome shotgun (WGS) entry which is preliminary data.</text>
</comment>
<dbReference type="RefSeq" id="WP_116073312.1">
    <property type="nucleotide sequence ID" value="NZ_BONB01000008.1"/>
</dbReference>
<dbReference type="InterPro" id="IPR001579">
    <property type="entry name" value="Glyco_hydro_18_chit_AS"/>
</dbReference>
<comment type="catalytic activity">
    <reaction evidence="1">
        <text>Random endo-hydrolysis of N-acetyl-beta-D-glucosaminide (1-&gt;4)-beta-linkages in chitin and chitodextrins.</text>
        <dbReference type="EC" id="3.2.1.14"/>
    </reaction>
</comment>
<keyword evidence="3 6" id="KW-0378">Hydrolase</keyword>
<organism evidence="10 11">
    <name type="scientific">Asanoa ferruginea</name>
    <dbReference type="NCBI Taxonomy" id="53367"/>
    <lineage>
        <taxon>Bacteria</taxon>
        <taxon>Bacillati</taxon>
        <taxon>Actinomycetota</taxon>
        <taxon>Actinomycetes</taxon>
        <taxon>Micromonosporales</taxon>
        <taxon>Micromonosporaceae</taxon>
        <taxon>Asanoa</taxon>
    </lineage>
</organism>
<gene>
    <name evidence="10" type="ORF">DFJ67_7296</name>
</gene>
<evidence type="ECO:0000259" key="9">
    <source>
        <dbReference type="PROSITE" id="PS51910"/>
    </source>
</evidence>
<keyword evidence="5 6" id="KW-0326">Glycosidase</keyword>
<evidence type="ECO:0000256" key="8">
    <source>
        <dbReference type="SAM" id="SignalP"/>
    </source>
</evidence>